<feature type="transmembrane region" description="Helical" evidence="8">
    <location>
        <begin position="405"/>
        <end position="426"/>
    </location>
</feature>
<evidence type="ECO:0000259" key="10">
    <source>
        <dbReference type="SMART" id="SM01320"/>
    </source>
</evidence>
<feature type="transmembrane region" description="Helical" evidence="8">
    <location>
        <begin position="522"/>
        <end position="549"/>
    </location>
</feature>
<gene>
    <name evidence="11" type="ORF">PECM_005305</name>
</gene>
<feature type="domain" description="ML-like" evidence="10">
    <location>
        <begin position="26"/>
        <end position="167"/>
    </location>
</feature>
<keyword evidence="6 8" id="KW-0472">Membrane</keyword>
<sequence length="686" mass="76002">MRFSVSHWLAAGVFAFSLAPPVAAERLLQSHALVPCSNDGIISVNHFDIVFTPSNNSALVSFDGQANYAGNVYIDIALYVYGYKAATKNVNPCALNVDALCPLRKDTALKITNVPLNLDGVDLSIIPGIAYTMPDLDAVVQLKIINSDTGKKVTCVEAQVNNGVTVDQAGVAWSMAVLIGIGLLTSVVLSILGRSNLATHVAFRTLLFLSFMQIQAIWGLTAIKHRPLVQSWTQIWQWTMGLVGARALQTIATWFQRSTGGTPSKILTQLNEYSVIMQKRSMVARSLVARATDLTKNGGEVEVRGIERVGVRINIEPSNIFMTSYLFFYFVTVVFLLVVLALKLVLPRLKKTALREKPERTATNTSDWKDVMRGNLYWMAALGYSQLCCLGLWELVHRDSAAEVVLAICMWLTMTAVLCWAMFKVFQRARLSRTLRQDPAYTLYSDPVCLTRWGFLYVNYRARTFWFMVPMFLYTFVKGATIAFGQSSPLAQAIVLLIVEIAFLVATAAIRPFMSKTANIFAITTAAINFLNAIFFLFFTEVFGLPMLVSGVMEVIFFILNALFMLALLVYFLMVFYNVITLKEPTVKYTTLPQDRSSTVLTEDRRITELEPLEKNLAVEDGHTVSQGNEWQPASSRSASNDDITPAPHQGLTGSSQPTLPSVSTSGSDTSVPQAYTKPHSEERIV</sequence>
<feature type="compositionally biased region" description="Polar residues" evidence="7">
    <location>
        <begin position="652"/>
        <end position="674"/>
    </location>
</feature>
<organism evidence="11 12">
    <name type="scientific">Penicillium ucsense</name>
    <dbReference type="NCBI Taxonomy" id="2839758"/>
    <lineage>
        <taxon>Eukaryota</taxon>
        <taxon>Fungi</taxon>
        <taxon>Dikarya</taxon>
        <taxon>Ascomycota</taxon>
        <taxon>Pezizomycotina</taxon>
        <taxon>Eurotiomycetes</taxon>
        <taxon>Eurotiomycetidae</taxon>
        <taxon>Eurotiales</taxon>
        <taxon>Aspergillaceae</taxon>
        <taxon>Penicillium</taxon>
    </lineage>
</organism>
<feature type="transmembrane region" description="Helical" evidence="8">
    <location>
        <begin position="465"/>
        <end position="484"/>
    </location>
</feature>
<dbReference type="PANTHER" id="PTHR31145:SF2">
    <property type="entry name" value="FLAVIN CARRIER PROTEIN 2"/>
    <property type="match status" value="1"/>
</dbReference>
<evidence type="ECO:0000256" key="9">
    <source>
        <dbReference type="SAM" id="SignalP"/>
    </source>
</evidence>
<evidence type="ECO:0000313" key="11">
    <source>
        <dbReference type="EMBL" id="KAF7716672.1"/>
    </source>
</evidence>
<feature type="transmembrane region" description="Helical" evidence="8">
    <location>
        <begin position="490"/>
        <end position="510"/>
    </location>
</feature>
<feature type="compositionally biased region" description="Polar residues" evidence="7">
    <location>
        <begin position="624"/>
        <end position="643"/>
    </location>
</feature>
<evidence type="ECO:0000313" key="12">
    <source>
        <dbReference type="Proteomes" id="UP000631181"/>
    </source>
</evidence>
<feature type="region of interest" description="Disordered" evidence="7">
    <location>
        <begin position="618"/>
        <end position="686"/>
    </location>
</feature>
<dbReference type="SMART" id="SM01320">
    <property type="entry name" value="TRP_N"/>
    <property type="match status" value="1"/>
</dbReference>
<keyword evidence="5 8" id="KW-1133">Transmembrane helix</keyword>
<evidence type="ECO:0000256" key="3">
    <source>
        <dbReference type="ARBA" id="ARBA00022692"/>
    </source>
</evidence>
<dbReference type="InterPro" id="IPR040241">
    <property type="entry name" value="TRP_Flc/Pkd2-like"/>
</dbReference>
<name>A0A8J8W598_9EURO</name>
<protein>
    <recommendedName>
        <fullName evidence="10">ML-like domain-containing protein</fullName>
    </recommendedName>
</protein>
<comment type="subcellular location">
    <subcellularLocation>
        <location evidence="1">Membrane</location>
        <topology evidence="1">Multi-pass membrane protein</topology>
    </subcellularLocation>
</comment>
<dbReference type="GO" id="GO:0009272">
    <property type="term" value="P:fungal-type cell wall biogenesis"/>
    <property type="evidence" value="ECO:0007669"/>
    <property type="project" value="TreeGrafter"/>
</dbReference>
<comment type="similarity">
    <text evidence="2">Belongs to the transient receptor potential (TRP) ion channel family.</text>
</comment>
<feature type="transmembrane region" description="Helical" evidence="8">
    <location>
        <begin position="555"/>
        <end position="580"/>
    </location>
</feature>
<feature type="transmembrane region" description="Helical" evidence="8">
    <location>
        <begin position="326"/>
        <end position="346"/>
    </location>
</feature>
<dbReference type="OrthoDB" id="5212126at2759"/>
<dbReference type="PANTHER" id="PTHR31145">
    <property type="entry name" value="INTEGRAL MEMBRANE PROTEIN (AFU_ORTHOLOGUE AFUA_7G01610)"/>
    <property type="match status" value="1"/>
</dbReference>
<feature type="transmembrane region" description="Helical" evidence="8">
    <location>
        <begin position="171"/>
        <end position="193"/>
    </location>
</feature>
<keyword evidence="4 9" id="KW-0732">Signal</keyword>
<dbReference type="InterPro" id="IPR032800">
    <property type="entry name" value="TRP_N"/>
</dbReference>
<dbReference type="GO" id="GO:0055085">
    <property type="term" value="P:transmembrane transport"/>
    <property type="evidence" value="ECO:0007669"/>
    <property type="project" value="TreeGrafter"/>
</dbReference>
<dbReference type="InterPro" id="IPR010308">
    <property type="entry name" value="TRP_C"/>
</dbReference>
<feature type="transmembrane region" description="Helical" evidence="8">
    <location>
        <begin position="205"/>
        <end position="223"/>
    </location>
</feature>
<dbReference type="EMBL" id="WIWV01000037">
    <property type="protein sequence ID" value="KAF7716672.1"/>
    <property type="molecule type" value="Genomic_DNA"/>
</dbReference>
<dbReference type="GO" id="GO:0016020">
    <property type="term" value="C:membrane"/>
    <property type="evidence" value="ECO:0007669"/>
    <property type="project" value="UniProtKB-SubCell"/>
</dbReference>
<evidence type="ECO:0000256" key="4">
    <source>
        <dbReference type="ARBA" id="ARBA00022729"/>
    </source>
</evidence>
<evidence type="ECO:0000256" key="6">
    <source>
        <dbReference type="ARBA" id="ARBA00023136"/>
    </source>
</evidence>
<proteinExistence type="inferred from homology"/>
<feature type="transmembrane region" description="Helical" evidence="8">
    <location>
        <begin position="376"/>
        <end position="393"/>
    </location>
</feature>
<evidence type="ECO:0000256" key="2">
    <source>
        <dbReference type="ARBA" id="ARBA00010642"/>
    </source>
</evidence>
<evidence type="ECO:0000256" key="8">
    <source>
        <dbReference type="SAM" id="Phobius"/>
    </source>
</evidence>
<keyword evidence="3 8" id="KW-0812">Transmembrane</keyword>
<accession>A0A8J8W598</accession>
<evidence type="ECO:0000256" key="5">
    <source>
        <dbReference type="ARBA" id="ARBA00022989"/>
    </source>
</evidence>
<feature type="chain" id="PRO_5035266027" description="ML-like domain-containing protein" evidence="9">
    <location>
        <begin position="25"/>
        <end position="686"/>
    </location>
</feature>
<dbReference type="Pfam" id="PF06011">
    <property type="entry name" value="TRP"/>
    <property type="match status" value="1"/>
</dbReference>
<feature type="signal peptide" evidence="9">
    <location>
        <begin position="1"/>
        <end position="24"/>
    </location>
</feature>
<reference evidence="11" key="1">
    <citation type="journal article" date="2020" name="Front. Microbiol.">
        <title>Gene regulatory networks of Penicillium echinulatum 2HH and Penicillium oxalicum 114-2 inferred by a computational biology approach.</title>
        <authorList>
            <person name="Lenz A.R."/>
            <person name="Galan-Vasquez E."/>
            <person name="Balbinot E."/>
            <person name="De Abreu F.P."/>
            <person name="De Oliveira N.S."/>
            <person name="Da Rosa L.O."/>
            <person name="De Avila E Silva S."/>
            <person name="Camassola M."/>
            <person name="Dillon A.J.P."/>
            <person name="Perez-Rueda E."/>
        </authorList>
    </citation>
    <scope>NUCLEOTIDE SEQUENCE</scope>
    <source>
        <strain evidence="11">S1M29</strain>
    </source>
</reference>
<dbReference type="Proteomes" id="UP000631181">
    <property type="component" value="Unassembled WGS sequence"/>
</dbReference>
<evidence type="ECO:0000256" key="7">
    <source>
        <dbReference type="SAM" id="MobiDB-lite"/>
    </source>
</evidence>
<evidence type="ECO:0000256" key="1">
    <source>
        <dbReference type="ARBA" id="ARBA00004141"/>
    </source>
</evidence>
<dbReference type="AlphaFoldDB" id="A0A8J8W598"/>
<comment type="caution">
    <text evidence="11">The sequence shown here is derived from an EMBL/GenBank/DDBJ whole genome shotgun (WGS) entry which is preliminary data.</text>
</comment>
<dbReference type="Pfam" id="PF14558">
    <property type="entry name" value="TRP_N"/>
    <property type="match status" value="1"/>
</dbReference>
<keyword evidence="12" id="KW-1185">Reference proteome</keyword>